<accession>A0AAV7Q0S7</accession>
<name>A0AAV7Q0S7_PLEWA</name>
<comment type="caution">
    <text evidence="2">The sequence shown here is derived from an EMBL/GenBank/DDBJ whole genome shotgun (WGS) entry which is preliminary data.</text>
</comment>
<evidence type="ECO:0000313" key="3">
    <source>
        <dbReference type="Proteomes" id="UP001066276"/>
    </source>
</evidence>
<sequence>AVLCLFSALTTHAWLRQRKRQLLRQALFRIHCLGCLPQCALPPAGPSVLASSSRTSVSTSSSGTLSVSFLQQGP</sequence>
<dbReference type="EMBL" id="JANPWB010000011">
    <property type="protein sequence ID" value="KAJ1133119.1"/>
    <property type="molecule type" value="Genomic_DNA"/>
</dbReference>
<dbReference type="AlphaFoldDB" id="A0AAV7Q0S7"/>
<keyword evidence="3" id="KW-1185">Reference proteome</keyword>
<feature type="region of interest" description="Disordered" evidence="1">
    <location>
        <begin position="46"/>
        <end position="74"/>
    </location>
</feature>
<protein>
    <submittedName>
        <fullName evidence="2">Uncharacterized protein</fullName>
    </submittedName>
</protein>
<feature type="non-terminal residue" evidence="2">
    <location>
        <position position="1"/>
    </location>
</feature>
<reference evidence="2" key="1">
    <citation type="journal article" date="2022" name="bioRxiv">
        <title>Sequencing and chromosome-scale assembly of the giantPleurodeles waltlgenome.</title>
        <authorList>
            <person name="Brown T."/>
            <person name="Elewa A."/>
            <person name="Iarovenko S."/>
            <person name="Subramanian E."/>
            <person name="Araus A.J."/>
            <person name="Petzold A."/>
            <person name="Susuki M."/>
            <person name="Suzuki K.-i.T."/>
            <person name="Hayashi T."/>
            <person name="Toyoda A."/>
            <person name="Oliveira C."/>
            <person name="Osipova E."/>
            <person name="Leigh N.D."/>
            <person name="Simon A."/>
            <person name="Yun M.H."/>
        </authorList>
    </citation>
    <scope>NUCLEOTIDE SEQUENCE</scope>
    <source>
        <strain evidence="2">20211129_DDA</strain>
        <tissue evidence="2">Liver</tissue>
    </source>
</reference>
<gene>
    <name evidence="2" type="ORF">NDU88_011416</name>
</gene>
<feature type="compositionally biased region" description="Low complexity" evidence="1">
    <location>
        <begin position="47"/>
        <end position="74"/>
    </location>
</feature>
<proteinExistence type="predicted"/>
<organism evidence="2 3">
    <name type="scientific">Pleurodeles waltl</name>
    <name type="common">Iberian ribbed newt</name>
    <dbReference type="NCBI Taxonomy" id="8319"/>
    <lineage>
        <taxon>Eukaryota</taxon>
        <taxon>Metazoa</taxon>
        <taxon>Chordata</taxon>
        <taxon>Craniata</taxon>
        <taxon>Vertebrata</taxon>
        <taxon>Euteleostomi</taxon>
        <taxon>Amphibia</taxon>
        <taxon>Batrachia</taxon>
        <taxon>Caudata</taxon>
        <taxon>Salamandroidea</taxon>
        <taxon>Salamandridae</taxon>
        <taxon>Pleurodelinae</taxon>
        <taxon>Pleurodeles</taxon>
    </lineage>
</organism>
<feature type="non-terminal residue" evidence="2">
    <location>
        <position position="74"/>
    </location>
</feature>
<evidence type="ECO:0000256" key="1">
    <source>
        <dbReference type="SAM" id="MobiDB-lite"/>
    </source>
</evidence>
<dbReference type="Proteomes" id="UP001066276">
    <property type="component" value="Chromosome 7"/>
</dbReference>
<evidence type="ECO:0000313" key="2">
    <source>
        <dbReference type="EMBL" id="KAJ1133119.1"/>
    </source>
</evidence>